<dbReference type="InterPro" id="IPR011990">
    <property type="entry name" value="TPR-like_helical_dom_sf"/>
</dbReference>
<feature type="region of interest" description="Disordered" evidence="4">
    <location>
        <begin position="31"/>
        <end position="51"/>
    </location>
</feature>
<dbReference type="Pfam" id="PF14559">
    <property type="entry name" value="TPR_19"/>
    <property type="match status" value="1"/>
</dbReference>
<name>A0ABY4S9G7_AQUTE</name>
<dbReference type="SUPFAM" id="SSF48452">
    <property type="entry name" value="TPR-like"/>
    <property type="match status" value="1"/>
</dbReference>
<accession>A0ABY4S9G7</accession>
<evidence type="ECO:0000256" key="3">
    <source>
        <dbReference type="PROSITE-ProRule" id="PRU00339"/>
    </source>
</evidence>
<keyword evidence="2 3" id="KW-0802">TPR repeat</keyword>
<evidence type="ECO:0000256" key="1">
    <source>
        <dbReference type="ARBA" id="ARBA00022737"/>
    </source>
</evidence>
<dbReference type="EMBL" id="CP097636">
    <property type="protein sequence ID" value="URI08702.1"/>
    <property type="molecule type" value="Genomic_DNA"/>
</dbReference>
<feature type="chain" id="PRO_5046093304" evidence="5">
    <location>
        <begin position="22"/>
        <end position="274"/>
    </location>
</feature>
<dbReference type="InterPro" id="IPR013105">
    <property type="entry name" value="TPR_2"/>
</dbReference>
<feature type="repeat" description="TPR" evidence="3">
    <location>
        <begin position="55"/>
        <end position="88"/>
    </location>
</feature>
<evidence type="ECO:0000256" key="4">
    <source>
        <dbReference type="SAM" id="MobiDB-lite"/>
    </source>
</evidence>
<dbReference type="SMART" id="SM00028">
    <property type="entry name" value="TPR"/>
    <property type="match status" value="4"/>
</dbReference>
<feature type="signal peptide" evidence="5">
    <location>
        <begin position="1"/>
        <end position="21"/>
    </location>
</feature>
<feature type="compositionally biased region" description="Polar residues" evidence="4">
    <location>
        <begin position="35"/>
        <end position="48"/>
    </location>
</feature>
<evidence type="ECO:0000256" key="5">
    <source>
        <dbReference type="SAM" id="SignalP"/>
    </source>
</evidence>
<sequence length="274" mass="30545">MIVHRAVAWVLGGLAAASLLAGCQTVPGGAGPSGLQGSAQEIRTASDQTDNDRRARLRLELAAAYFGRQQNEVALDEVKQALNAKPDMGEAYNLRGLIYAAMGEDRLADDSFQRALQLNPRDGDAKHNYGWFLCQQRLFPQAQQQFDAALSLPQYRDTVRTLLAQGVCQARAGQLDAAERSLVRSYELDAGNPTVALNLAEVLYLRGEYERARFYVRRLNLRQESSNAQSLWLAVRIEHRLGNRGGVEEWGRQLKARFPQAPQTLAFERGRFDE</sequence>
<organism evidence="6 7">
    <name type="scientific">Aquincola tertiaricarbonis</name>
    <dbReference type="NCBI Taxonomy" id="391953"/>
    <lineage>
        <taxon>Bacteria</taxon>
        <taxon>Pseudomonadati</taxon>
        <taxon>Pseudomonadota</taxon>
        <taxon>Betaproteobacteria</taxon>
        <taxon>Burkholderiales</taxon>
        <taxon>Sphaerotilaceae</taxon>
        <taxon>Aquincola</taxon>
    </lineage>
</organism>
<dbReference type="InterPro" id="IPR019734">
    <property type="entry name" value="TPR_rpt"/>
</dbReference>
<dbReference type="PROSITE" id="PS51257">
    <property type="entry name" value="PROKAR_LIPOPROTEIN"/>
    <property type="match status" value="1"/>
</dbReference>
<reference evidence="6" key="1">
    <citation type="submission" date="2022-05" db="EMBL/GenBank/DDBJ databases">
        <title>An RpoN-dependent PEP-CTERM gene is involved in floc formation of an Aquincola tertiaricarbonis strain.</title>
        <authorList>
            <person name="Qiu D."/>
            <person name="Xia M."/>
        </authorList>
    </citation>
    <scope>NUCLEOTIDE SEQUENCE</scope>
    <source>
        <strain evidence="6">RN12</strain>
    </source>
</reference>
<evidence type="ECO:0000256" key="2">
    <source>
        <dbReference type="ARBA" id="ARBA00022803"/>
    </source>
</evidence>
<dbReference type="PANTHER" id="PTHR12558">
    <property type="entry name" value="CELL DIVISION CYCLE 16,23,27"/>
    <property type="match status" value="1"/>
</dbReference>
<dbReference type="PANTHER" id="PTHR12558:SF13">
    <property type="entry name" value="CELL DIVISION CYCLE PROTEIN 27 HOMOLOG"/>
    <property type="match status" value="1"/>
</dbReference>
<evidence type="ECO:0000313" key="7">
    <source>
        <dbReference type="Proteomes" id="UP001056201"/>
    </source>
</evidence>
<dbReference type="InterPro" id="IPR013360">
    <property type="entry name" value="Pilus_4_PilW"/>
</dbReference>
<dbReference type="Proteomes" id="UP001056201">
    <property type="component" value="Chromosome 2"/>
</dbReference>
<dbReference type="Gene3D" id="1.25.40.10">
    <property type="entry name" value="Tetratricopeptide repeat domain"/>
    <property type="match status" value="1"/>
</dbReference>
<dbReference type="NCBIfam" id="TIGR02521">
    <property type="entry name" value="type_IV_pilW"/>
    <property type="match status" value="1"/>
</dbReference>
<proteinExistence type="predicted"/>
<feature type="repeat" description="TPR" evidence="3">
    <location>
        <begin position="89"/>
        <end position="122"/>
    </location>
</feature>
<evidence type="ECO:0000313" key="6">
    <source>
        <dbReference type="EMBL" id="URI08702.1"/>
    </source>
</evidence>
<dbReference type="Pfam" id="PF07719">
    <property type="entry name" value="TPR_2"/>
    <property type="match status" value="1"/>
</dbReference>
<dbReference type="PROSITE" id="PS50005">
    <property type="entry name" value="TPR"/>
    <property type="match status" value="2"/>
</dbReference>
<gene>
    <name evidence="6" type="primary">pilW</name>
    <name evidence="6" type="ORF">MW290_24295</name>
</gene>
<keyword evidence="7" id="KW-1185">Reference proteome</keyword>
<keyword evidence="5" id="KW-0732">Signal</keyword>
<protein>
    <submittedName>
        <fullName evidence="6">Type IV pilus biogenesis/stability protein PilW</fullName>
    </submittedName>
</protein>
<keyword evidence="1" id="KW-0677">Repeat</keyword>